<dbReference type="EMBL" id="WHPF01000005">
    <property type="protein sequence ID" value="NNV55522.1"/>
    <property type="molecule type" value="Genomic_DNA"/>
</dbReference>
<dbReference type="RefSeq" id="WP_171607444.1">
    <property type="nucleotide sequence ID" value="NZ_WHPF01000005.1"/>
</dbReference>
<keyword evidence="1" id="KW-1133">Transmembrane helix</keyword>
<feature type="transmembrane region" description="Helical" evidence="1">
    <location>
        <begin position="12"/>
        <end position="33"/>
    </location>
</feature>
<evidence type="ECO:0000313" key="2">
    <source>
        <dbReference type="EMBL" id="NNV55522.1"/>
    </source>
</evidence>
<feature type="transmembrane region" description="Helical" evidence="1">
    <location>
        <begin position="65"/>
        <end position="86"/>
    </location>
</feature>
<feature type="transmembrane region" description="Helical" evidence="1">
    <location>
        <begin position="365"/>
        <end position="385"/>
    </location>
</feature>
<keyword evidence="1" id="KW-0812">Transmembrane</keyword>
<protein>
    <submittedName>
        <fullName evidence="2">Uncharacterized protein</fullName>
    </submittedName>
</protein>
<feature type="transmembrane region" description="Helical" evidence="1">
    <location>
        <begin position="315"/>
        <end position="335"/>
    </location>
</feature>
<gene>
    <name evidence="2" type="ORF">GD597_08640</name>
</gene>
<comment type="caution">
    <text evidence="2">The sequence shown here is derived from an EMBL/GenBank/DDBJ whole genome shotgun (WGS) entry which is preliminary data.</text>
</comment>
<keyword evidence="3" id="KW-1185">Reference proteome</keyword>
<name>A0A8J8FF94_9BACT</name>
<feature type="transmembrane region" description="Helical" evidence="1">
    <location>
        <begin position="126"/>
        <end position="153"/>
    </location>
</feature>
<keyword evidence="1" id="KW-0472">Membrane</keyword>
<feature type="transmembrane region" description="Helical" evidence="1">
    <location>
        <begin position="237"/>
        <end position="256"/>
    </location>
</feature>
<dbReference type="Proteomes" id="UP000598971">
    <property type="component" value="Unassembled WGS sequence"/>
</dbReference>
<proteinExistence type="predicted"/>
<evidence type="ECO:0000313" key="3">
    <source>
        <dbReference type="Proteomes" id="UP000598971"/>
    </source>
</evidence>
<feature type="transmembrane region" description="Helical" evidence="1">
    <location>
        <begin position="202"/>
        <end position="231"/>
    </location>
</feature>
<feature type="transmembrane region" description="Helical" evidence="1">
    <location>
        <begin position="39"/>
        <end position="58"/>
    </location>
</feature>
<accession>A0A8J8FF94</accession>
<feature type="transmembrane region" description="Helical" evidence="1">
    <location>
        <begin position="98"/>
        <end position="114"/>
    </location>
</feature>
<evidence type="ECO:0000256" key="1">
    <source>
        <dbReference type="SAM" id="Phobius"/>
    </source>
</evidence>
<dbReference type="AlphaFoldDB" id="A0A8J8FF94"/>
<organism evidence="2 3">
    <name type="scientific">Limnovirga soli</name>
    <dbReference type="NCBI Taxonomy" id="2656915"/>
    <lineage>
        <taxon>Bacteria</taxon>
        <taxon>Pseudomonadati</taxon>
        <taxon>Bacteroidota</taxon>
        <taxon>Chitinophagia</taxon>
        <taxon>Chitinophagales</taxon>
        <taxon>Chitinophagaceae</taxon>
        <taxon>Limnovirga</taxon>
    </lineage>
</organism>
<reference evidence="2" key="1">
    <citation type="submission" date="2019-10" db="EMBL/GenBank/DDBJ databases">
        <title>Draft genome sequence of Panacibacter sp. KCS-6.</title>
        <authorList>
            <person name="Yim K.J."/>
        </authorList>
    </citation>
    <scope>NUCLEOTIDE SEQUENCE</scope>
    <source>
        <strain evidence="2">KCS-6</strain>
    </source>
</reference>
<sequence>MLPVYSRNRFSLLQLFFYLFLLEVCIGGSGGFIKEGAVSLRKVDFVIAMGICFFIYYFKNKIESDILLITGAFLALIGTSAFIGLLHYGNDVRVYENFLMQSFFLLLPFYALFINNKHQVERVIDILKISAVILAVVYLIVLLLIVFKIVPFLTVYYAVAGNEDIMGRGTGAFWYKGFIYLCVGIYFWLLDKRFVLKWLLQLMMLTAIFFTFSRGFFVALFLTGIIYNFFFGNLVKSMGILFISIIAVVFFNQYYVSLSFDRTESDYVRTTQIQQVYDRIDLPSFFIGHGFGEGVPVRDNHLEINYLEIFHKQGIIGIIFWLAILAYITLGYINIKKCYPENEAFARPFLLSAYFTYFESLTNPYLTNSIGMNLIMLTIVCFSVLKKHNA</sequence>
<feature type="transmembrane region" description="Helical" evidence="1">
    <location>
        <begin position="173"/>
        <end position="190"/>
    </location>
</feature>